<dbReference type="AlphaFoldDB" id="A0A0L6UVH0"/>
<protein>
    <submittedName>
        <fullName evidence="2">Uncharacterized protein</fullName>
    </submittedName>
</protein>
<evidence type="ECO:0000313" key="3">
    <source>
        <dbReference type="Proteomes" id="UP000037035"/>
    </source>
</evidence>
<evidence type="ECO:0000256" key="1">
    <source>
        <dbReference type="SAM" id="MobiDB-lite"/>
    </source>
</evidence>
<dbReference type="Proteomes" id="UP000037035">
    <property type="component" value="Unassembled WGS sequence"/>
</dbReference>
<name>A0A0L6UVH0_9BASI</name>
<dbReference type="OrthoDB" id="10286863at2759"/>
<sequence length="310" mass="34319">MAPFCKNDAQMCASTSAIIRQTFGWCNGGTPSLSFFKALPRAGSSTEKEDKTPSSSSPALSYFSNDTGSTIQISNNLVPVDTNNDSTPQIKLCTEKLNESKFSAWRYDMQNALAKRKQVTTFIRLHLGREDSTRFVDDLDTYDPKTLWELIVSYHSAKSIENTANIMEKLHNIVFVEGEMQKSINLFRQNFPLMIEVSSGKFDKKTLEAVWVFFVLKRLPPSFSAFPVQLTSTASALAFQNVSQTSSSGISTSPSGQKHQSHRPVCSNGTHNPATAHSKDDCHQLHPDKSVAYFKAAIDRCGRKTVSVGN</sequence>
<comment type="caution">
    <text evidence="2">The sequence shown here is derived from an EMBL/GenBank/DDBJ whole genome shotgun (WGS) entry which is preliminary data.</text>
</comment>
<proteinExistence type="predicted"/>
<dbReference type="EMBL" id="LAVV01008535">
    <property type="protein sequence ID" value="KNZ52546.1"/>
    <property type="molecule type" value="Genomic_DNA"/>
</dbReference>
<keyword evidence="3" id="KW-1185">Reference proteome</keyword>
<dbReference type="VEuPathDB" id="FungiDB:VP01_352g1"/>
<reference evidence="2 3" key="1">
    <citation type="submission" date="2015-08" db="EMBL/GenBank/DDBJ databases">
        <title>Next Generation Sequencing and Analysis of the Genome of Puccinia sorghi L Schw, the Causal Agent of Maize Common Rust.</title>
        <authorList>
            <person name="Rochi L."/>
            <person name="Burguener G."/>
            <person name="Darino M."/>
            <person name="Turjanski A."/>
            <person name="Kreff E."/>
            <person name="Dieguez M.J."/>
            <person name="Sacco F."/>
        </authorList>
    </citation>
    <scope>NUCLEOTIDE SEQUENCE [LARGE SCALE GENOMIC DNA]</scope>
    <source>
        <strain evidence="2 3">RO10H11247</strain>
    </source>
</reference>
<feature type="region of interest" description="Disordered" evidence="1">
    <location>
        <begin position="248"/>
        <end position="281"/>
    </location>
</feature>
<gene>
    <name evidence="2" type="ORF">VP01_352g1</name>
</gene>
<evidence type="ECO:0000313" key="2">
    <source>
        <dbReference type="EMBL" id="KNZ52546.1"/>
    </source>
</evidence>
<feature type="compositionally biased region" description="Low complexity" evidence="1">
    <location>
        <begin position="248"/>
        <end position="257"/>
    </location>
</feature>
<organism evidence="2 3">
    <name type="scientific">Puccinia sorghi</name>
    <dbReference type="NCBI Taxonomy" id="27349"/>
    <lineage>
        <taxon>Eukaryota</taxon>
        <taxon>Fungi</taxon>
        <taxon>Dikarya</taxon>
        <taxon>Basidiomycota</taxon>
        <taxon>Pucciniomycotina</taxon>
        <taxon>Pucciniomycetes</taxon>
        <taxon>Pucciniales</taxon>
        <taxon>Pucciniaceae</taxon>
        <taxon>Puccinia</taxon>
    </lineage>
</organism>
<accession>A0A0L6UVH0</accession>